<protein>
    <submittedName>
        <fullName evidence="2">Unannotated protein</fullName>
    </submittedName>
</protein>
<dbReference type="Pfam" id="PF07883">
    <property type="entry name" value="Cupin_2"/>
    <property type="match status" value="1"/>
</dbReference>
<feature type="domain" description="Cupin type-2" evidence="1">
    <location>
        <begin position="40"/>
        <end position="103"/>
    </location>
</feature>
<dbReference type="InterPro" id="IPR013096">
    <property type="entry name" value="Cupin_2"/>
</dbReference>
<organism evidence="2">
    <name type="scientific">freshwater metagenome</name>
    <dbReference type="NCBI Taxonomy" id="449393"/>
    <lineage>
        <taxon>unclassified sequences</taxon>
        <taxon>metagenomes</taxon>
        <taxon>ecological metagenomes</taxon>
    </lineage>
</organism>
<dbReference type="EMBL" id="CAEZXP010000001">
    <property type="protein sequence ID" value="CAB4687794.1"/>
    <property type="molecule type" value="Genomic_DNA"/>
</dbReference>
<dbReference type="Gene3D" id="2.60.120.10">
    <property type="entry name" value="Jelly Rolls"/>
    <property type="match status" value="1"/>
</dbReference>
<evidence type="ECO:0000313" key="2">
    <source>
        <dbReference type="EMBL" id="CAB4687794.1"/>
    </source>
</evidence>
<accession>A0A6J6NSR0</accession>
<name>A0A6J6NSR0_9ZZZZ</name>
<dbReference type="InterPro" id="IPR011051">
    <property type="entry name" value="RmlC_Cupin_sf"/>
</dbReference>
<dbReference type="SUPFAM" id="SSF51182">
    <property type="entry name" value="RmlC-like cupins"/>
    <property type="match status" value="1"/>
</dbReference>
<dbReference type="InterPro" id="IPR014710">
    <property type="entry name" value="RmlC-like_jellyroll"/>
</dbReference>
<dbReference type="AlphaFoldDB" id="A0A6J6NSR0"/>
<sequence>MRCVNIFTLEPSVEGSRDGYRHTSARIGAELGAEKIGGSVYDIPEGEASFPYHFHYGMEEWALVLDGTPMLRSPEGERQLVRGDVVCFRPGPDGAHRFRGPGRLLMLSANRLPESVEYPDSGKLGVMPARKIFRVADATDYWEGE</sequence>
<gene>
    <name evidence="2" type="ORF">UFOPK2399_00482</name>
</gene>
<proteinExistence type="predicted"/>
<evidence type="ECO:0000259" key="1">
    <source>
        <dbReference type="Pfam" id="PF07883"/>
    </source>
</evidence>
<reference evidence="2" key="1">
    <citation type="submission" date="2020-05" db="EMBL/GenBank/DDBJ databases">
        <authorList>
            <person name="Chiriac C."/>
            <person name="Salcher M."/>
            <person name="Ghai R."/>
            <person name="Kavagutti S V."/>
        </authorList>
    </citation>
    <scope>NUCLEOTIDE SEQUENCE</scope>
</reference>